<proteinExistence type="predicted"/>
<organism evidence="2 3">
    <name type="scientific">Tulasnella calospora MUT 4182</name>
    <dbReference type="NCBI Taxonomy" id="1051891"/>
    <lineage>
        <taxon>Eukaryota</taxon>
        <taxon>Fungi</taxon>
        <taxon>Dikarya</taxon>
        <taxon>Basidiomycota</taxon>
        <taxon>Agaricomycotina</taxon>
        <taxon>Agaricomycetes</taxon>
        <taxon>Cantharellales</taxon>
        <taxon>Tulasnellaceae</taxon>
        <taxon>Tulasnella</taxon>
    </lineage>
</organism>
<dbReference type="Proteomes" id="UP000054248">
    <property type="component" value="Unassembled WGS sequence"/>
</dbReference>
<dbReference type="AlphaFoldDB" id="A0A0C3QWL3"/>
<sequence length="399" mass="42915">MALPTQQAVQPPSPSVIGATYGMISRFHVQSSDVIDDELKITISDERLGRVEWKQVRALAETEIIEVLTHVPSNRVSWTTHKPTKGWYIRLRSPVLPPGTSIPLTPLTTAAAARFPVTEIPDGCFTFSCRTMAPDLSPRPVYLAANSSLSSPSRHSYPPNSPATSPRASISSSSTITLVQDDPQPQPQPASDPESTSAPPPSASESASSGPQSEPASSPAASSSRPSSLQKPLLHPRRPPSGPPPSQITHFLITPDPHLVDSHGLVHQQVEQQQGANQGVSGFFSTISKRIIGAIEHRNSFTIRIPSPASPTSAPRMLTLLTFYDTTPALRLGTPTTGTIELDEGIARLLGVDRGFYIAACLAFLEFLGDKEVKLPGRVGGIRHYASVRELVMTRTELK</sequence>
<accession>A0A0C3QWL3</accession>
<dbReference type="STRING" id="1051891.A0A0C3QWL3"/>
<feature type="region of interest" description="Disordered" evidence="1">
    <location>
        <begin position="146"/>
        <end position="252"/>
    </location>
</feature>
<name>A0A0C3QWL3_9AGAM</name>
<evidence type="ECO:0000313" key="2">
    <source>
        <dbReference type="EMBL" id="KIO33289.1"/>
    </source>
</evidence>
<evidence type="ECO:0000256" key="1">
    <source>
        <dbReference type="SAM" id="MobiDB-lite"/>
    </source>
</evidence>
<dbReference type="EMBL" id="KN822949">
    <property type="protein sequence ID" value="KIO33289.1"/>
    <property type="molecule type" value="Genomic_DNA"/>
</dbReference>
<feature type="compositionally biased region" description="Low complexity" evidence="1">
    <location>
        <begin position="147"/>
        <end position="183"/>
    </location>
</feature>
<feature type="compositionally biased region" description="Low complexity" evidence="1">
    <location>
        <begin position="191"/>
        <end position="228"/>
    </location>
</feature>
<dbReference type="OrthoDB" id="3362250at2759"/>
<protein>
    <submittedName>
        <fullName evidence="2">Uncharacterized protein</fullName>
    </submittedName>
</protein>
<gene>
    <name evidence="2" type="ORF">M407DRAFT_198755</name>
</gene>
<dbReference type="HOGENOM" id="CLU_037230_0_0_1"/>
<keyword evidence="3" id="KW-1185">Reference proteome</keyword>
<reference evidence="3" key="2">
    <citation type="submission" date="2015-01" db="EMBL/GenBank/DDBJ databases">
        <title>Evolutionary Origins and Diversification of the Mycorrhizal Mutualists.</title>
        <authorList>
            <consortium name="DOE Joint Genome Institute"/>
            <consortium name="Mycorrhizal Genomics Consortium"/>
            <person name="Kohler A."/>
            <person name="Kuo A."/>
            <person name="Nagy L.G."/>
            <person name="Floudas D."/>
            <person name="Copeland A."/>
            <person name="Barry K.W."/>
            <person name="Cichocki N."/>
            <person name="Veneault-Fourrey C."/>
            <person name="LaButti K."/>
            <person name="Lindquist E.A."/>
            <person name="Lipzen A."/>
            <person name="Lundell T."/>
            <person name="Morin E."/>
            <person name="Murat C."/>
            <person name="Riley R."/>
            <person name="Ohm R."/>
            <person name="Sun H."/>
            <person name="Tunlid A."/>
            <person name="Henrissat B."/>
            <person name="Grigoriev I.V."/>
            <person name="Hibbett D.S."/>
            <person name="Martin F."/>
        </authorList>
    </citation>
    <scope>NUCLEOTIDE SEQUENCE [LARGE SCALE GENOMIC DNA]</scope>
    <source>
        <strain evidence="3">MUT 4182</strain>
    </source>
</reference>
<reference evidence="2 3" key="1">
    <citation type="submission" date="2014-04" db="EMBL/GenBank/DDBJ databases">
        <authorList>
            <consortium name="DOE Joint Genome Institute"/>
            <person name="Kuo A."/>
            <person name="Girlanda M."/>
            <person name="Perotto S."/>
            <person name="Kohler A."/>
            <person name="Nagy L.G."/>
            <person name="Floudas D."/>
            <person name="Copeland A."/>
            <person name="Barry K.W."/>
            <person name="Cichocki N."/>
            <person name="Veneault-Fourrey C."/>
            <person name="LaButti K."/>
            <person name="Lindquist E.A."/>
            <person name="Lipzen A."/>
            <person name="Lundell T."/>
            <person name="Morin E."/>
            <person name="Murat C."/>
            <person name="Sun H."/>
            <person name="Tunlid A."/>
            <person name="Henrissat B."/>
            <person name="Grigoriev I.V."/>
            <person name="Hibbett D.S."/>
            <person name="Martin F."/>
            <person name="Nordberg H.P."/>
            <person name="Cantor M.N."/>
            <person name="Hua S.X."/>
        </authorList>
    </citation>
    <scope>NUCLEOTIDE SEQUENCE [LARGE SCALE GENOMIC DNA]</scope>
    <source>
        <strain evidence="2 3">MUT 4182</strain>
    </source>
</reference>
<evidence type="ECO:0000313" key="3">
    <source>
        <dbReference type="Proteomes" id="UP000054248"/>
    </source>
</evidence>